<dbReference type="Gene3D" id="3.10.50.40">
    <property type="match status" value="2"/>
</dbReference>
<dbReference type="GO" id="GO:0003755">
    <property type="term" value="F:peptidyl-prolyl cis-trans isomerase activity"/>
    <property type="evidence" value="ECO:0007669"/>
    <property type="project" value="UniProtKB-KW"/>
</dbReference>
<evidence type="ECO:0000313" key="15">
    <source>
        <dbReference type="Proteomes" id="UP000036958"/>
    </source>
</evidence>
<evidence type="ECO:0000256" key="8">
    <source>
        <dbReference type="ARBA" id="ARBA00038408"/>
    </source>
</evidence>
<comment type="subcellular location">
    <subcellularLocation>
        <location evidence="1">Cell inner membrane</location>
        <topology evidence="1">Single-pass type II membrane protein</topology>
        <orientation evidence="1">Periplasmic side</orientation>
    </subcellularLocation>
</comment>
<dbReference type="InterPro" id="IPR000297">
    <property type="entry name" value="PPIase_PpiC"/>
</dbReference>
<comment type="caution">
    <text evidence="14">The sequence shown here is derived from an EMBL/GenBank/DDBJ whole genome shotgun (WGS) entry which is preliminary data.</text>
</comment>
<keyword evidence="7" id="KW-0143">Chaperone</keyword>
<evidence type="ECO:0000256" key="12">
    <source>
        <dbReference type="SAM" id="Phobius"/>
    </source>
</evidence>
<dbReference type="PROSITE" id="PS50198">
    <property type="entry name" value="PPIC_PPIASE_2"/>
    <property type="match status" value="1"/>
</dbReference>
<evidence type="ECO:0000256" key="7">
    <source>
        <dbReference type="ARBA" id="ARBA00023186"/>
    </source>
</evidence>
<keyword evidence="5 12" id="KW-1133">Transmembrane helix</keyword>
<comment type="similarity">
    <text evidence="8">Belongs to the PpiD chaperone family.</text>
</comment>
<dbReference type="Proteomes" id="UP000036958">
    <property type="component" value="Unassembled WGS sequence"/>
</dbReference>
<dbReference type="InterPro" id="IPR027304">
    <property type="entry name" value="Trigger_fact/SurA_dom_sf"/>
</dbReference>
<keyword evidence="3" id="KW-0997">Cell inner membrane</keyword>
<dbReference type="InterPro" id="IPR023058">
    <property type="entry name" value="PPIase_PpiC_CS"/>
</dbReference>
<evidence type="ECO:0000256" key="5">
    <source>
        <dbReference type="ARBA" id="ARBA00022989"/>
    </source>
</evidence>
<dbReference type="EMBL" id="LGIA01000208">
    <property type="protein sequence ID" value="KOH42861.1"/>
    <property type="molecule type" value="Genomic_DNA"/>
</dbReference>
<feature type="domain" description="PpiC" evidence="13">
    <location>
        <begin position="345"/>
        <end position="443"/>
    </location>
</feature>
<keyword evidence="4 12" id="KW-0812">Transmembrane</keyword>
<dbReference type="InterPro" id="IPR052029">
    <property type="entry name" value="PpiD_chaperone"/>
</dbReference>
<dbReference type="Pfam" id="PF13623">
    <property type="entry name" value="SurA_N_2"/>
    <property type="match status" value="1"/>
</dbReference>
<dbReference type="OrthoDB" id="9812372at2"/>
<gene>
    <name evidence="14" type="ORF">NC99_43040</name>
</gene>
<evidence type="ECO:0000256" key="6">
    <source>
        <dbReference type="ARBA" id="ARBA00023136"/>
    </source>
</evidence>
<dbReference type="InterPro" id="IPR046357">
    <property type="entry name" value="PPIase_dom_sf"/>
</dbReference>
<dbReference type="PROSITE" id="PS01096">
    <property type="entry name" value="PPIC_PPIASE_1"/>
    <property type="match status" value="1"/>
</dbReference>
<dbReference type="Pfam" id="PF13616">
    <property type="entry name" value="Rotamase_3"/>
    <property type="match status" value="1"/>
</dbReference>
<dbReference type="STRING" id="1409788.NC99_43040"/>
<dbReference type="PANTHER" id="PTHR47529:SF1">
    <property type="entry name" value="PERIPLASMIC CHAPERONE PPID"/>
    <property type="match status" value="1"/>
</dbReference>
<dbReference type="PANTHER" id="PTHR47529">
    <property type="entry name" value="PEPTIDYL-PROLYL CIS-TRANS ISOMERASE D"/>
    <property type="match status" value="1"/>
</dbReference>
<name>A0A0L8V353_9BACT</name>
<evidence type="ECO:0000256" key="1">
    <source>
        <dbReference type="ARBA" id="ARBA00004382"/>
    </source>
</evidence>
<dbReference type="Gene3D" id="1.10.4030.10">
    <property type="entry name" value="Porin chaperone SurA, peptide-binding domain"/>
    <property type="match status" value="1"/>
</dbReference>
<dbReference type="SUPFAM" id="SSF54534">
    <property type="entry name" value="FKBP-like"/>
    <property type="match status" value="1"/>
</dbReference>
<feature type="transmembrane region" description="Helical" evidence="12">
    <location>
        <begin position="12"/>
        <end position="32"/>
    </location>
</feature>
<evidence type="ECO:0000259" key="13">
    <source>
        <dbReference type="PROSITE" id="PS50198"/>
    </source>
</evidence>
<organism evidence="14 15">
    <name type="scientific">Sunxiuqinia dokdonensis</name>
    <dbReference type="NCBI Taxonomy" id="1409788"/>
    <lineage>
        <taxon>Bacteria</taxon>
        <taxon>Pseudomonadati</taxon>
        <taxon>Bacteroidota</taxon>
        <taxon>Bacteroidia</taxon>
        <taxon>Marinilabiliales</taxon>
        <taxon>Prolixibacteraceae</taxon>
        <taxon>Sunxiuqinia</taxon>
    </lineage>
</organism>
<evidence type="ECO:0000256" key="3">
    <source>
        <dbReference type="ARBA" id="ARBA00022519"/>
    </source>
</evidence>
<sequence>MATLQNIRNRGGLLVAIIIGLALVAFILGDILNSGSSLLRPNQMKVAEIDGQSIQYPDFQRQVEEMAEIYKMNTGSTQLDESTWVQIREQAWQSLVREIVMSDIYEDLGLTVTSDELFDMVQGNNLHPIIQQLFRNPQTGQVDKSAVLQFLKSLELNATPQQKAYWLYIEQQIKEERIQTKYNNLVRQGLYTTTAEAQNSLEAKNQQMNIQYIRLPYISMPDSAVSVSESELKDYYNKHQDNYKQEESRTIEYVTFDVKATEADDAATLQWIEDVKDEFASISESEQYVNVNSDVPFEDVYQKKEALSDEIAEFAFNNEVGSVYGPFKEGNTYKLVKIDDMKDLPDSVQARHILINPDVVGGYEAALALADSLKGLIENGASFAALAEQYSEDTGSARQGGDLGWFGKNQMVKPFEDAAFNGQVNQLYTTTTQFGVHLIQPTRKGKEVKQVRLATLARNIEPSTQTYQNVYAQASRFVSENQDYKSFTEAIANEKLTKKMATVGENDRLVAGLEDSRPLIRAAYQGDVKEILHNSEGSAIFELGEQFVVAALTKATEEGIASFEEVKPRVELAVKKLNKGKALAQKMKEAATGTDLETIAESLDAEVNDANGLTFNSTSIPAVGMEPAVIGTLSTLSQDEVSSPIIGNNGVYLVKVVSVINGTDQDVQAEQNRLSQVLGSRAVYQAYEAQKDAVEIEDNRAKFY</sequence>
<keyword evidence="11" id="KW-0697">Rotamase</keyword>
<evidence type="ECO:0000256" key="11">
    <source>
        <dbReference type="PROSITE-ProRule" id="PRU00278"/>
    </source>
</evidence>
<reference evidence="15" key="1">
    <citation type="submission" date="2015-07" db="EMBL/GenBank/DDBJ databases">
        <title>Genome sequencing of Sunxiuqinia dokdonensis strain SK.</title>
        <authorList>
            <person name="Ahn S."/>
            <person name="Kim B.-C."/>
        </authorList>
    </citation>
    <scope>NUCLEOTIDE SEQUENCE [LARGE SCALE GENOMIC DNA]</scope>
    <source>
        <strain evidence="15">SK</strain>
    </source>
</reference>
<evidence type="ECO:0000256" key="2">
    <source>
        <dbReference type="ARBA" id="ARBA00022475"/>
    </source>
</evidence>
<protein>
    <recommendedName>
        <fullName evidence="9">Periplasmic chaperone PpiD</fullName>
    </recommendedName>
    <alternativeName>
        <fullName evidence="10">Periplasmic folding chaperone</fullName>
    </alternativeName>
</protein>
<keyword evidence="2" id="KW-1003">Cell membrane</keyword>
<proteinExistence type="inferred from homology"/>
<accession>A0A0L8V353</accession>
<dbReference type="Pfam" id="PF13145">
    <property type="entry name" value="Rotamase_2"/>
    <property type="match status" value="1"/>
</dbReference>
<keyword evidence="6 12" id="KW-0472">Membrane</keyword>
<evidence type="ECO:0000256" key="4">
    <source>
        <dbReference type="ARBA" id="ARBA00022692"/>
    </source>
</evidence>
<evidence type="ECO:0000313" key="14">
    <source>
        <dbReference type="EMBL" id="KOH42861.1"/>
    </source>
</evidence>
<keyword evidence="11 14" id="KW-0413">Isomerase</keyword>
<dbReference type="GO" id="GO:0005886">
    <property type="term" value="C:plasma membrane"/>
    <property type="evidence" value="ECO:0007669"/>
    <property type="project" value="UniProtKB-SubCell"/>
</dbReference>
<dbReference type="AlphaFoldDB" id="A0A0L8V353"/>
<dbReference type="RefSeq" id="WP_082326602.1">
    <property type="nucleotide sequence ID" value="NZ_LGIA01000208.1"/>
</dbReference>
<dbReference type="SUPFAM" id="SSF109998">
    <property type="entry name" value="Triger factor/SurA peptide-binding domain-like"/>
    <property type="match status" value="1"/>
</dbReference>
<evidence type="ECO:0000256" key="9">
    <source>
        <dbReference type="ARBA" id="ARBA00040743"/>
    </source>
</evidence>
<keyword evidence="15" id="KW-1185">Reference proteome</keyword>
<evidence type="ECO:0000256" key="10">
    <source>
        <dbReference type="ARBA" id="ARBA00042775"/>
    </source>
</evidence>